<keyword evidence="3" id="KW-1185">Reference proteome</keyword>
<dbReference type="SMART" id="SM00065">
    <property type="entry name" value="GAF"/>
    <property type="match status" value="1"/>
</dbReference>
<reference evidence="2 3" key="1">
    <citation type="submission" date="2011-11" db="EMBL/GenBank/DDBJ databases">
        <title>Improved High-Quality Draft sequence of Beggiatoa alba B18lD.</title>
        <authorList>
            <consortium name="US DOE Joint Genome Institute"/>
            <person name="Lucas S."/>
            <person name="Han J."/>
            <person name="Lapidus A."/>
            <person name="Cheng J.-F."/>
            <person name="Goodwin L."/>
            <person name="Pitluck S."/>
            <person name="Peters L."/>
            <person name="Mikhailova N."/>
            <person name="Held B."/>
            <person name="Detter J.C."/>
            <person name="Han C."/>
            <person name="Tapia R."/>
            <person name="Land M."/>
            <person name="Hauser L."/>
            <person name="Kyrpides N."/>
            <person name="Ivanova N."/>
            <person name="Pagani I."/>
            <person name="Samuel K."/>
            <person name="Teske A."/>
            <person name="Mueller J."/>
            <person name="Woyke T."/>
        </authorList>
    </citation>
    <scope>NUCLEOTIDE SEQUENCE [LARGE SCALE GENOMIC DNA]</scope>
    <source>
        <strain evidence="2 3">B18LD</strain>
    </source>
</reference>
<dbReference type="Gene3D" id="3.30.450.40">
    <property type="match status" value="1"/>
</dbReference>
<dbReference type="CDD" id="cd00077">
    <property type="entry name" value="HDc"/>
    <property type="match status" value="1"/>
</dbReference>
<dbReference type="GO" id="GO:0008081">
    <property type="term" value="F:phosphoric diester hydrolase activity"/>
    <property type="evidence" value="ECO:0007669"/>
    <property type="project" value="UniProtKB-ARBA"/>
</dbReference>
<dbReference type="eggNOG" id="COG3437">
    <property type="taxonomic scope" value="Bacteria"/>
</dbReference>
<feature type="domain" description="HD-GYP" evidence="1">
    <location>
        <begin position="315"/>
        <end position="529"/>
    </location>
</feature>
<dbReference type="SMART" id="SM00471">
    <property type="entry name" value="HDc"/>
    <property type="match status" value="1"/>
</dbReference>
<accession>I3CBZ7</accession>
<organism evidence="2 3">
    <name type="scientific">Beggiatoa alba B18LD</name>
    <dbReference type="NCBI Taxonomy" id="395493"/>
    <lineage>
        <taxon>Bacteria</taxon>
        <taxon>Pseudomonadati</taxon>
        <taxon>Pseudomonadota</taxon>
        <taxon>Gammaproteobacteria</taxon>
        <taxon>Thiotrichales</taxon>
        <taxon>Thiotrichaceae</taxon>
        <taxon>Beggiatoa</taxon>
    </lineage>
</organism>
<dbReference type="Gene3D" id="1.10.3210.10">
    <property type="entry name" value="Hypothetical protein af1432"/>
    <property type="match status" value="2"/>
</dbReference>
<dbReference type="eggNOG" id="COG2206">
    <property type="taxonomic scope" value="Bacteria"/>
</dbReference>
<dbReference type="Proteomes" id="UP000005744">
    <property type="component" value="Unassembled WGS sequence"/>
</dbReference>
<dbReference type="Pfam" id="PF01966">
    <property type="entry name" value="HD"/>
    <property type="match status" value="1"/>
</dbReference>
<dbReference type="InterPro" id="IPR003018">
    <property type="entry name" value="GAF"/>
</dbReference>
<dbReference type="Pfam" id="PF13487">
    <property type="entry name" value="HD_5"/>
    <property type="match status" value="1"/>
</dbReference>
<dbReference type="SUPFAM" id="SSF109604">
    <property type="entry name" value="HD-domain/PDEase-like"/>
    <property type="match status" value="1"/>
</dbReference>
<proteinExistence type="predicted"/>
<dbReference type="InterPro" id="IPR006674">
    <property type="entry name" value="HD_domain"/>
</dbReference>
<name>I3CBZ7_9GAMM</name>
<dbReference type="HOGENOM" id="CLU_000445_92_13_6"/>
<evidence type="ECO:0000259" key="1">
    <source>
        <dbReference type="PROSITE" id="PS51832"/>
    </source>
</evidence>
<evidence type="ECO:0000313" key="3">
    <source>
        <dbReference type="Proteomes" id="UP000005744"/>
    </source>
</evidence>
<sequence length="548" mass="61978">MMPSSPSDNILDPLARLKALNEIGIALSAEKNGTRLLEKILKEAKRITFADGGTLYTRNENNGLDFKIMLNDSLNIQKGGTSGDPITFPPLPMYNEQGEPNLHTVAVCAALQGQTINIPDAYSNPDFDFSGTRAFDKKTGYHSKSFLTVPMKNNEDEIIGVLQLINTINPLTKEIQEFSPFDQELVESLASQAAVAMVNQQLLEEQRKLFESFIQLIASAIDNKSPYTGGHCRRVPELTMMLADAAANSSTGVLKDFQMTEEDRYELYVAGWLHDCGKVTTPEYVVDKATKLQTIFDRIHLIDTRFEVLKRDKEINALRQYITTHLPQADLSELEQQINGETQILYAERDFLRNCNIGGEFMDTAHKEQVQHIATRRWINPAGENVPLLTEDEIYNLMISRGTLTTEERQVINNHIVATINMLEQLPYPKHLRRIPEFAGGHHERMDGKGYPKGLKREQMSVQARIMGIADIFEALTAGDRPYKKAMPLSKALHILGSMKLDNHIDPDLFDVFMHHQIYLRYAEQFLPPEQIDHIDLNKVPGYVPLSE</sequence>
<dbReference type="EMBL" id="JH600070">
    <property type="protein sequence ID" value="EIJ41140.1"/>
    <property type="molecule type" value="Genomic_DNA"/>
</dbReference>
<dbReference type="PANTHER" id="PTHR43155:SF2">
    <property type="entry name" value="CYCLIC DI-GMP PHOSPHODIESTERASE PA4108"/>
    <property type="match status" value="1"/>
</dbReference>
<dbReference type="RefSeq" id="WP_002682788.1">
    <property type="nucleotide sequence ID" value="NZ_JH600070.1"/>
</dbReference>
<dbReference type="AlphaFoldDB" id="I3CBZ7"/>
<dbReference type="SUPFAM" id="SSF55781">
    <property type="entry name" value="GAF domain-like"/>
    <property type="match status" value="1"/>
</dbReference>
<dbReference type="PROSITE" id="PS51832">
    <property type="entry name" value="HD_GYP"/>
    <property type="match status" value="1"/>
</dbReference>
<dbReference type="STRING" id="395493.BegalDRAFT_0218"/>
<protein>
    <submittedName>
        <fullName evidence="2">HD-GYP domain-containing protein</fullName>
    </submittedName>
</protein>
<dbReference type="InterPro" id="IPR037522">
    <property type="entry name" value="HD_GYP_dom"/>
</dbReference>
<evidence type="ECO:0000313" key="2">
    <source>
        <dbReference type="EMBL" id="EIJ41140.1"/>
    </source>
</evidence>
<gene>
    <name evidence="2" type="ORF">BegalDRAFT_0218</name>
</gene>
<dbReference type="Pfam" id="PF01590">
    <property type="entry name" value="GAF"/>
    <property type="match status" value="1"/>
</dbReference>
<dbReference type="PANTHER" id="PTHR43155">
    <property type="entry name" value="CYCLIC DI-GMP PHOSPHODIESTERASE PA4108-RELATED"/>
    <property type="match status" value="1"/>
</dbReference>
<dbReference type="InterPro" id="IPR003607">
    <property type="entry name" value="HD/PDEase_dom"/>
</dbReference>
<dbReference type="InterPro" id="IPR029016">
    <property type="entry name" value="GAF-like_dom_sf"/>
</dbReference>